<dbReference type="EMBL" id="CAICTM010000358">
    <property type="protein sequence ID" value="CAB9508759.1"/>
    <property type="molecule type" value="Genomic_DNA"/>
</dbReference>
<accession>A0A9N8DZ95</accession>
<reference evidence="1" key="1">
    <citation type="submission" date="2020-06" db="EMBL/GenBank/DDBJ databases">
        <authorList>
            <consortium name="Plant Systems Biology data submission"/>
        </authorList>
    </citation>
    <scope>NUCLEOTIDE SEQUENCE</scope>
    <source>
        <strain evidence="1">D6</strain>
    </source>
</reference>
<dbReference type="AlphaFoldDB" id="A0A9N8DZ95"/>
<evidence type="ECO:0000313" key="1">
    <source>
        <dbReference type="EMBL" id="CAB9508759.1"/>
    </source>
</evidence>
<sequence>MTDRSDNTIRSMNASSMLKSFLVFGAVLHLAGTNLRSIHVQRVLPGPASNGGAAEVARLEAGEQTDTSSVVSDGTATAAENKPLDWNCAYDQDEDLLDCESRFVPALHYPAAAAAPAAATENATKASRWFFFGDSTMARTFQQIPFLSSNWDKVKEDTDRTNRWKHNYYGTTEIQQAAEELVPPDPIQGEGPSREPANMRGMRCTFCKNELWQHKRLPVRAEYFGMEYTKDRAFQTKNSTTTQKTIRLYIQKQHKQDAHTICVFNTGFHEMIIDNPPVNGTLHARNAMSFIQDMKPICDRFVRVTINQVQKPTGKHRWPQTFERVQEWNEAMTKELTEYNSNSDSPILMLDVFPKSLHTHHKDHSHMDANTFYKPLAQFWMQLILASSH</sequence>
<comment type="caution">
    <text evidence="1">The sequence shown here is derived from an EMBL/GenBank/DDBJ whole genome shotgun (WGS) entry which is preliminary data.</text>
</comment>
<dbReference type="Proteomes" id="UP001153069">
    <property type="component" value="Unassembled WGS sequence"/>
</dbReference>
<protein>
    <submittedName>
        <fullName evidence="1">Uncharacterized protein</fullName>
    </submittedName>
</protein>
<proteinExistence type="predicted"/>
<evidence type="ECO:0000313" key="2">
    <source>
        <dbReference type="Proteomes" id="UP001153069"/>
    </source>
</evidence>
<gene>
    <name evidence="1" type="ORF">SEMRO_359_G126100.1</name>
</gene>
<name>A0A9N8DZ95_9STRA</name>
<organism evidence="1 2">
    <name type="scientific">Seminavis robusta</name>
    <dbReference type="NCBI Taxonomy" id="568900"/>
    <lineage>
        <taxon>Eukaryota</taxon>
        <taxon>Sar</taxon>
        <taxon>Stramenopiles</taxon>
        <taxon>Ochrophyta</taxon>
        <taxon>Bacillariophyta</taxon>
        <taxon>Bacillariophyceae</taxon>
        <taxon>Bacillariophycidae</taxon>
        <taxon>Naviculales</taxon>
        <taxon>Naviculaceae</taxon>
        <taxon>Seminavis</taxon>
    </lineage>
</organism>
<keyword evidence="2" id="KW-1185">Reference proteome</keyword>